<proteinExistence type="predicted"/>
<reference evidence="1" key="1">
    <citation type="submission" date="2021-06" db="EMBL/GenBank/DDBJ databases">
        <authorList>
            <person name="Hodson N. C."/>
            <person name="Mongue J. A."/>
            <person name="Jaron S. K."/>
        </authorList>
    </citation>
    <scope>NUCLEOTIDE SEQUENCE</scope>
</reference>
<comment type="caution">
    <text evidence="1">The sequence shown here is derived from an EMBL/GenBank/DDBJ whole genome shotgun (WGS) entry which is preliminary data.</text>
</comment>
<organism evidence="1 2">
    <name type="scientific">Allacma fusca</name>
    <dbReference type="NCBI Taxonomy" id="39272"/>
    <lineage>
        <taxon>Eukaryota</taxon>
        <taxon>Metazoa</taxon>
        <taxon>Ecdysozoa</taxon>
        <taxon>Arthropoda</taxon>
        <taxon>Hexapoda</taxon>
        <taxon>Collembola</taxon>
        <taxon>Symphypleona</taxon>
        <taxon>Sminthuridae</taxon>
        <taxon>Allacma</taxon>
    </lineage>
</organism>
<dbReference type="Proteomes" id="UP000708208">
    <property type="component" value="Unassembled WGS sequence"/>
</dbReference>
<evidence type="ECO:0000313" key="1">
    <source>
        <dbReference type="EMBL" id="CAG7835886.1"/>
    </source>
</evidence>
<keyword evidence="2" id="KW-1185">Reference proteome</keyword>
<sequence>MGLLVCRVATRLSRFYILTRPWWWCVDLATLPMQGIPGDVSISIAGGGTTVLESQVEIIILCPSTF</sequence>
<accession>A0A8J2LQU2</accession>
<protein>
    <submittedName>
        <fullName evidence="1">Uncharacterized protein</fullName>
    </submittedName>
</protein>
<name>A0A8J2LQU2_9HEXA</name>
<dbReference type="EMBL" id="CAJVCH010570789">
    <property type="protein sequence ID" value="CAG7835886.1"/>
    <property type="molecule type" value="Genomic_DNA"/>
</dbReference>
<dbReference type="AlphaFoldDB" id="A0A8J2LQU2"/>
<evidence type="ECO:0000313" key="2">
    <source>
        <dbReference type="Proteomes" id="UP000708208"/>
    </source>
</evidence>
<gene>
    <name evidence="1" type="ORF">AFUS01_LOCUS45201</name>
</gene>